<keyword evidence="2" id="KW-1185">Reference proteome</keyword>
<organism evidence="1 2">
    <name type="scientific">Rodentolepis nana</name>
    <name type="common">Dwarf tapeworm</name>
    <name type="synonym">Hymenolepis nana</name>
    <dbReference type="NCBI Taxonomy" id="102285"/>
    <lineage>
        <taxon>Eukaryota</taxon>
        <taxon>Metazoa</taxon>
        <taxon>Spiralia</taxon>
        <taxon>Lophotrochozoa</taxon>
        <taxon>Platyhelminthes</taxon>
        <taxon>Cestoda</taxon>
        <taxon>Eucestoda</taxon>
        <taxon>Cyclophyllidea</taxon>
        <taxon>Hymenolepididae</taxon>
        <taxon>Rodentolepis</taxon>
    </lineage>
</organism>
<name>A0A3P7RYU1_RODNA</name>
<sequence length="191" mass="21530">MLLFLIDDQENASSSNVHRPVRYLPEHRSLFRWLRKKNDVLLRNNSPGISDLPLVFLKGYDNSTASNGDSNDTSEDLVSMDTSVRFAGLTLHIIEVEDRDLNISASTMSGSWNQHRGKCPPVAIWTNSHQFQSILVHPRMLLDHFPDTVSSALYRIYSAYSQRDSPFCMVGATGNALDAKGLIRRIKKSSH</sequence>
<proteinExistence type="predicted"/>
<protein>
    <submittedName>
        <fullName evidence="1">Uncharacterized protein</fullName>
    </submittedName>
</protein>
<dbReference type="OrthoDB" id="438440at2759"/>
<dbReference type="EMBL" id="UZAE01002309">
    <property type="protein sequence ID" value="VDN99610.1"/>
    <property type="molecule type" value="Genomic_DNA"/>
</dbReference>
<evidence type="ECO:0000313" key="1">
    <source>
        <dbReference type="EMBL" id="VDN99610.1"/>
    </source>
</evidence>
<gene>
    <name evidence="1" type="ORF">HNAJ_LOCUS3751</name>
</gene>
<dbReference type="Proteomes" id="UP000278807">
    <property type="component" value="Unassembled WGS sequence"/>
</dbReference>
<accession>A0A3P7RYU1</accession>
<reference evidence="1 2" key="1">
    <citation type="submission" date="2018-11" db="EMBL/GenBank/DDBJ databases">
        <authorList>
            <consortium name="Pathogen Informatics"/>
        </authorList>
    </citation>
    <scope>NUCLEOTIDE SEQUENCE [LARGE SCALE GENOMIC DNA]</scope>
</reference>
<evidence type="ECO:0000313" key="2">
    <source>
        <dbReference type="Proteomes" id="UP000278807"/>
    </source>
</evidence>
<dbReference type="AlphaFoldDB" id="A0A3P7RYU1"/>